<evidence type="ECO:0000259" key="1">
    <source>
        <dbReference type="Pfam" id="PF00535"/>
    </source>
</evidence>
<keyword evidence="3" id="KW-1185">Reference proteome</keyword>
<dbReference type="Pfam" id="PF00535">
    <property type="entry name" value="Glycos_transf_2"/>
    <property type="match status" value="1"/>
</dbReference>
<gene>
    <name evidence="2" type="ORF">E5672_10750</name>
</gene>
<dbReference type="Proteomes" id="UP000305471">
    <property type="component" value="Unassembled WGS sequence"/>
</dbReference>
<feature type="domain" description="Glycosyltransferase 2-like" evidence="1">
    <location>
        <begin position="24"/>
        <end position="153"/>
    </location>
</feature>
<organism evidence="2 3">
    <name type="scientific">Alteromonas portus</name>
    <dbReference type="NCBI Taxonomy" id="2565549"/>
    <lineage>
        <taxon>Bacteria</taxon>
        <taxon>Pseudomonadati</taxon>
        <taxon>Pseudomonadota</taxon>
        <taxon>Gammaproteobacteria</taxon>
        <taxon>Alteromonadales</taxon>
        <taxon>Alteromonadaceae</taxon>
        <taxon>Alteromonas/Salinimonas group</taxon>
        <taxon>Alteromonas</taxon>
    </lineage>
</organism>
<dbReference type="InterPro" id="IPR029044">
    <property type="entry name" value="Nucleotide-diphossugar_trans"/>
</dbReference>
<dbReference type="AlphaFoldDB" id="A0A4U0ZGC2"/>
<comment type="caution">
    <text evidence="2">The sequence shown here is derived from an EMBL/GenBank/DDBJ whole genome shotgun (WGS) entry which is preliminary data.</text>
</comment>
<evidence type="ECO:0000313" key="3">
    <source>
        <dbReference type="Proteomes" id="UP000305471"/>
    </source>
</evidence>
<reference evidence="2 3" key="1">
    <citation type="submission" date="2019-04" db="EMBL/GenBank/DDBJ databases">
        <title>Alteromonas portus sp. nov., an alginate lyase-excreting marine bacterium.</title>
        <authorList>
            <person name="Huang H."/>
            <person name="Mo K."/>
            <person name="Bao S."/>
        </authorList>
    </citation>
    <scope>NUCLEOTIDE SEQUENCE [LARGE SCALE GENOMIC DNA]</scope>
    <source>
        <strain evidence="2 3">HB161718</strain>
    </source>
</reference>
<evidence type="ECO:0000313" key="2">
    <source>
        <dbReference type="EMBL" id="TKB03508.1"/>
    </source>
</evidence>
<dbReference type="SUPFAM" id="SSF53448">
    <property type="entry name" value="Nucleotide-diphospho-sugar transferases"/>
    <property type="match status" value="1"/>
</dbReference>
<dbReference type="PANTHER" id="PTHR22916">
    <property type="entry name" value="GLYCOSYLTRANSFERASE"/>
    <property type="match status" value="1"/>
</dbReference>
<dbReference type="InterPro" id="IPR001173">
    <property type="entry name" value="Glyco_trans_2-like"/>
</dbReference>
<dbReference type="CDD" id="cd00761">
    <property type="entry name" value="Glyco_tranf_GTA_type"/>
    <property type="match status" value="1"/>
</dbReference>
<dbReference type="EMBL" id="SWCO01000005">
    <property type="protein sequence ID" value="TKB03508.1"/>
    <property type="molecule type" value="Genomic_DNA"/>
</dbReference>
<protein>
    <submittedName>
        <fullName evidence="2">Glycosyltransferase</fullName>
    </submittedName>
</protein>
<sequence>MTMDATRLEDDKHNHSCLKPPLVSVYITTKNRVTMLKRAVHSVLEQTYPNVEIIISDDGSTDETQHQVNQWSEQYTNIVYIRSSSSKGACHARNSAIRVAKGRFITGLDDDDRFTPERLQIFVDAYEPQYSFICSQAYNYTGTKYVPSRYYGKTITQAQIFRRNCVGNQVFFERQKALEADVLFDESFPAWQDFEFFTHLIVKFGAAKRIHSRTYIMHTDHEKERITNPKRIKQGYRKYLAKYKTLMSTSHRLSLLVNFIVLSNRPLPKRVITMCVLNGHFYDLFKIFKRRMAR</sequence>
<dbReference type="RefSeq" id="WP_136782199.1">
    <property type="nucleotide sequence ID" value="NZ_SWCO01000005.1"/>
</dbReference>
<dbReference type="PANTHER" id="PTHR22916:SF3">
    <property type="entry name" value="UDP-GLCNAC:BETAGAL BETA-1,3-N-ACETYLGLUCOSAMINYLTRANSFERASE-LIKE PROTEIN 1"/>
    <property type="match status" value="1"/>
</dbReference>
<proteinExistence type="predicted"/>
<dbReference type="Gene3D" id="3.90.550.10">
    <property type="entry name" value="Spore Coat Polysaccharide Biosynthesis Protein SpsA, Chain A"/>
    <property type="match status" value="1"/>
</dbReference>
<name>A0A4U0ZGC2_9ALTE</name>
<dbReference type="GO" id="GO:0016758">
    <property type="term" value="F:hexosyltransferase activity"/>
    <property type="evidence" value="ECO:0007669"/>
    <property type="project" value="UniProtKB-ARBA"/>
</dbReference>
<accession>A0A4U0ZGC2</accession>
<keyword evidence="2" id="KW-0808">Transferase</keyword>
<dbReference type="OrthoDB" id="396512at2"/>